<dbReference type="InterPro" id="IPR019887">
    <property type="entry name" value="Tscrpt_reg_AsnC/Lrp_C"/>
</dbReference>
<organism evidence="2 3">
    <name type="scientific">miscellaneous Crenarchaeota group-1 archaeon SG8-32-1</name>
    <dbReference type="NCBI Taxonomy" id="1685124"/>
    <lineage>
        <taxon>Archaea</taxon>
        <taxon>Candidatus Bathyarchaeota</taxon>
        <taxon>MCG-1</taxon>
    </lineage>
</organism>
<dbReference type="SUPFAM" id="SSF54909">
    <property type="entry name" value="Dimeric alpha+beta barrel"/>
    <property type="match status" value="1"/>
</dbReference>
<comment type="caution">
    <text evidence="2">The sequence shown here is derived from an EMBL/GenBank/DDBJ whole genome shotgun (WGS) entry which is preliminary data.</text>
</comment>
<evidence type="ECO:0000259" key="1">
    <source>
        <dbReference type="Pfam" id="PF01037"/>
    </source>
</evidence>
<accession>A0A0M0BZ19</accession>
<name>A0A0M0BZ19_9ARCH</name>
<dbReference type="Gene3D" id="3.30.70.920">
    <property type="match status" value="1"/>
</dbReference>
<dbReference type="Pfam" id="PF01037">
    <property type="entry name" value="AsnC_trans_reg"/>
    <property type="match status" value="1"/>
</dbReference>
<evidence type="ECO:0000313" key="3">
    <source>
        <dbReference type="Proteomes" id="UP000037237"/>
    </source>
</evidence>
<reference evidence="2 3" key="1">
    <citation type="submission" date="2015-06" db="EMBL/GenBank/DDBJ databases">
        <title>New insights into the roles of widespread benthic archaea in carbon and nitrogen cycling.</title>
        <authorList>
            <person name="Lazar C.S."/>
            <person name="Baker B.J."/>
            <person name="Seitz K.W."/>
            <person name="Hyde A.S."/>
            <person name="Dick G.J."/>
            <person name="Hinrichs K.-U."/>
            <person name="Teske A.P."/>
        </authorList>
    </citation>
    <scope>NUCLEOTIDE SEQUENCE [LARGE SCALE GENOMIC DNA]</scope>
    <source>
        <strain evidence="2">SG8-32-1</strain>
    </source>
</reference>
<sequence>MKRHVSRCSVLLAYILITVKSGSEKDFLKAISEFNEVVEANLVIGENDIVIKINVKDITQLDKFLTEKLRVLPDTFLTTTMIITEQFKPKQA</sequence>
<protein>
    <recommendedName>
        <fullName evidence="1">Transcription regulator AsnC/Lrp ligand binding domain-containing protein</fullName>
    </recommendedName>
</protein>
<dbReference type="Proteomes" id="UP000037237">
    <property type="component" value="Unassembled WGS sequence"/>
</dbReference>
<proteinExistence type="predicted"/>
<feature type="domain" description="Transcription regulator AsnC/Lrp ligand binding" evidence="1">
    <location>
        <begin position="15"/>
        <end position="85"/>
    </location>
</feature>
<dbReference type="EMBL" id="LFWU01000019">
    <property type="protein sequence ID" value="KON33852.1"/>
    <property type="molecule type" value="Genomic_DNA"/>
</dbReference>
<dbReference type="InterPro" id="IPR011008">
    <property type="entry name" value="Dimeric_a/b-barrel"/>
</dbReference>
<gene>
    <name evidence="2" type="ORF">AC477_01055</name>
</gene>
<dbReference type="AlphaFoldDB" id="A0A0M0BZ19"/>
<evidence type="ECO:0000313" key="2">
    <source>
        <dbReference type="EMBL" id="KON33852.1"/>
    </source>
</evidence>